<evidence type="ECO:0000256" key="8">
    <source>
        <dbReference type="PIRSR" id="PIRSR000102-1"/>
    </source>
</evidence>
<dbReference type="NCBIfam" id="TIGR01771">
    <property type="entry name" value="L-LDH-NAD"/>
    <property type="match status" value="1"/>
</dbReference>
<keyword evidence="7" id="KW-0597">Phosphoprotein</keyword>
<dbReference type="Pfam" id="PF00056">
    <property type="entry name" value="Ldh_1_N"/>
    <property type="match status" value="1"/>
</dbReference>
<reference evidence="13" key="1">
    <citation type="submission" date="2023-07" db="EMBL/GenBank/DDBJ databases">
        <title>Genomic Encyclopedia of Type Strains, Phase IV (KMG-IV): sequencing the most valuable type-strain genomes for metagenomic binning, comparative biology and taxonomic classification.</title>
        <authorList>
            <person name="Goeker M."/>
        </authorList>
    </citation>
    <scope>NUCLEOTIDE SEQUENCE</scope>
    <source>
        <strain evidence="13">DSM 24202</strain>
    </source>
</reference>
<dbReference type="GO" id="GO:0006089">
    <property type="term" value="P:lactate metabolic process"/>
    <property type="evidence" value="ECO:0007669"/>
    <property type="project" value="TreeGrafter"/>
</dbReference>
<dbReference type="NCBIfam" id="NF000824">
    <property type="entry name" value="PRK00066.1"/>
    <property type="match status" value="1"/>
</dbReference>
<feature type="binding site" evidence="7">
    <location>
        <position position="149"/>
    </location>
    <ligand>
        <name>NAD(+)</name>
        <dbReference type="ChEBI" id="CHEBI:57540"/>
    </ligand>
</feature>
<evidence type="ECO:0000256" key="6">
    <source>
        <dbReference type="ARBA" id="ARBA00049258"/>
    </source>
</evidence>
<comment type="caution">
    <text evidence="13">The sequence shown here is derived from an EMBL/GenBank/DDBJ whole genome shotgun (WGS) entry which is preliminary data.</text>
</comment>
<proteinExistence type="inferred from homology"/>
<feature type="transmembrane region" description="Helical" evidence="10">
    <location>
        <begin position="12"/>
        <end position="34"/>
    </location>
</feature>
<feature type="binding site" evidence="7 9">
    <location>
        <position position="41"/>
    </location>
    <ligand>
        <name>NAD(+)</name>
        <dbReference type="ChEBI" id="CHEBI:57540"/>
    </ligand>
</feature>
<keyword evidence="4 7" id="KW-0560">Oxidoreductase</keyword>
<dbReference type="Proteomes" id="UP001238163">
    <property type="component" value="Unassembled WGS sequence"/>
</dbReference>
<keyword evidence="10" id="KW-0812">Transmembrane</keyword>
<comment type="catalytic activity">
    <reaction evidence="6 7">
        <text>(S)-lactate + NAD(+) = pyruvate + NADH + H(+)</text>
        <dbReference type="Rhea" id="RHEA:23444"/>
        <dbReference type="ChEBI" id="CHEBI:15361"/>
        <dbReference type="ChEBI" id="CHEBI:15378"/>
        <dbReference type="ChEBI" id="CHEBI:16651"/>
        <dbReference type="ChEBI" id="CHEBI:57540"/>
        <dbReference type="ChEBI" id="CHEBI:57945"/>
        <dbReference type="EC" id="1.1.1.27"/>
    </reaction>
</comment>
<comment type="activity regulation">
    <text evidence="7">Allosterically activated by fructose 1,6-bisphosphate (FBP).</text>
</comment>
<evidence type="ECO:0000256" key="7">
    <source>
        <dbReference type="HAMAP-Rule" id="MF_00488"/>
    </source>
</evidence>
<organism evidence="13 14">
    <name type="scientific">Oligosphaera ethanolica</name>
    <dbReference type="NCBI Taxonomy" id="760260"/>
    <lineage>
        <taxon>Bacteria</taxon>
        <taxon>Pseudomonadati</taxon>
        <taxon>Lentisphaerota</taxon>
        <taxon>Oligosphaeria</taxon>
        <taxon>Oligosphaerales</taxon>
        <taxon>Oligosphaeraceae</taxon>
        <taxon>Oligosphaera</taxon>
    </lineage>
</organism>
<comment type="caution">
    <text evidence="7">Lacks conserved residue(s) required for the propagation of feature annotation.</text>
</comment>
<evidence type="ECO:0000259" key="11">
    <source>
        <dbReference type="Pfam" id="PF00056"/>
    </source>
</evidence>
<dbReference type="InterPro" id="IPR015955">
    <property type="entry name" value="Lactate_DH/Glyco_Ohase_4_C"/>
</dbReference>
<dbReference type="InterPro" id="IPR022383">
    <property type="entry name" value="Lactate/malate_DH_C"/>
</dbReference>
<evidence type="ECO:0000256" key="1">
    <source>
        <dbReference type="ARBA" id="ARBA00004843"/>
    </source>
</evidence>
<comment type="function">
    <text evidence="7">Catalyzes the conversion of lactate to pyruvate.</text>
</comment>
<dbReference type="GO" id="GO:0005737">
    <property type="term" value="C:cytoplasm"/>
    <property type="evidence" value="ECO:0007669"/>
    <property type="project" value="UniProtKB-SubCell"/>
</dbReference>
<dbReference type="HAMAP" id="MF_00488">
    <property type="entry name" value="Lactate_dehydrog"/>
    <property type="match status" value="1"/>
</dbReference>
<dbReference type="PANTHER" id="PTHR43128">
    <property type="entry name" value="L-2-HYDROXYCARBOXYLATE DEHYDROGENASE (NAD(P)(+))"/>
    <property type="match status" value="1"/>
</dbReference>
<feature type="binding site" evidence="7">
    <location>
        <position position="240"/>
    </location>
    <ligand>
        <name>substrate</name>
    </ligand>
</feature>
<evidence type="ECO:0000256" key="4">
    <source>
        <dbReference type="ARBA" id="ARBA00023002"/>
    </source>
</evidence>
<feature type="domain" description="Lactate/malate dehydrogenase N-terminal" evidence="11">
    <location>
        <begin position="11"/>
        <end position="148"/>
    </location>
</feature>
<dbReference type="Gene3D" id="3.90.110.10">
    <property type="entry name" value="Lactate dehydrogenase/glycoside hydrolase, family 4, C-terminal"/>
    <property type="match status" value="1"/>
</dbReference>
<evidence type="ECO:0000256" key="9">
    <source>
        <dbReference type="PIRSR" id="PIRSR000102-3"/>
    </source>
</evidence>
<dbReference type="AlphaFoldDB" id="A0AAE3VCS1"/>
<dbReference type="RefSeq" id="WP_307259077.1">
    <property type="nucleotide sequence ID" value="NZ_JAUSVL010000001.1"/>
</dbReference>
<dbReference type="GO" id="GO:0006096">
    <property type="term" value="P:glycolytic process"/>
    <property type="evidence" value="ECO:0007669"/>
    <property type="project" value="UniProtKB-UniRule"/>
</dbReference>
<dbReference type="SUPFAM" id="SSF51735">
    <property type="entry name" value="NAD(P)-binding Rossmann-fold domains"/>
    <property type="match status" value="1"/>
</dbReference>
<keyword evidence="10" id="KW-0472">Membrane</keyword>
<feature type="binding site" evidence="7 9">
    <location>
        <begin position="124"/>
        <end position="126"/>
    </location>
    <ligand>
        <name>NAD(+)</name>
        <dbReference type="ChEBI" id="CHEBI:57540"/>
    </ligand>
</feature>
<feature type="binding site" evidence="7">
    <location>
        <position position="20"/>
    </location>
    <ligand>
        <name>NAD(+)</name>
        <dbReference type="ChEBI" id="CHEBI:57540"/>
    </ligand>
</feature>
<protein>
    <recommendedName>
        <fullName evidence="3 7">L-lactate dehydrogenase</fullName>
        <shortName evidence="7">L-LDH</shortName>
        <ecNumber evidence="3 7">1.1.1.27</ecNumber>
    </recommendedName>
</protein>
<feature type="binding site" evidence="7">
    <location>
        <position position="159"/>
    </location>
    <ligand>
        <name>beta-D-fructose 1,6-bisphosphate</name>
        <dbReference type="ChEBI" id="CHEBI:32966"/>
        <note>allosteric activator</note>
    </ligand>
</feature>
<evidence type="ECO:0000256" key="5">
    <source>
        <dbReference type="ARBA" id="ARBA00023027"/>
    </source>
</evidence>
<feature type="binding site" evidence="7">
    <location>
        <begin position="126"/>
        <end position="129"/>
    </location>
    <ligand>
        <name>substrate</name>
    </ligand>
</feature>
<keyword evidence="14" id="KW-1185">Reference proteome</keyword>
<feature type="binding site" evidence="7">
    <location>
        <position position="174"/>
    </location>
    <ligand>
        <name>beta-D-fructose 1,6-bisphosphate</name>
        <dbReference type="ChEBI" id="CHEBI:32966"/>
        <note>allosteric activator</note>
    </ligand>
</feature>
<dbReference type="Gene3D" id="3.40.50.720">
    <property type="entry name" value="NAD(P)-binding Rossmann-like Domain"/>
    <property type="match status" value="1"/>
</dbReference>
<feature type="binding site" evidence="9">
    <location>
        <begin position="16"/>
        <end position="21"/>
    </location>
    <ligand>
        <name>NAD(+)</name>
        <dbReference type="ChEBI" id="CHEBI:57540"/>
    </ligand>
</feature>
<dbReference type="Pfam" id="PF02866">
    <property type="entry name" value="Ldh_1_C"/>
    <property type="match status" value="1"/>
</dbReference>
<name>A0AAE3VCS1_9BACT</name>
<feature type="active site" description="Proton acceptor" evidence="7 8">
    <location>
        <position position="181"/>
    </location>
</feature>
<dbReference type="EMBL" id="JAUSVL010000001">
    <property type="protein sequence ID" value="MDQ0287918.1"/>
    <property type="molecule type" value="Genomic_DNA"/>
</dbReference>
<dbReference type="PRINTS" id="PR00086">
    <property type="entry name" value="LLDHDRGNASE"/>
</dbReference>
<evidence type="ECO:0000313" key="14">
    <source>
        <dbReference type="Proteomes" id="UP001238163"/>
    </source>
</evidence>
<dbReference type="GO" id="GO:0004459">
    <property type="term" value="F:L-lactate dehydrogenase (NAD+) activity"/>
    <property type="evidence" value="ECO:0007669"/>
    <property type="project" value="UniProtKB-UniRule"/>
</dbReference>
<evidence type="ECO:0000259" key="12">
    <source>
        <dbReference type="Pfam" id="PF02866"/>
    </source>
</evidence>
<comment type="subunit">
    <text evidence="7">Homotetramer.</text>
</comment>
<dbReference type="InterPro" id="IPR018177">
    <property type="entry name" value="L-lactate_DH_AS"/>
</dbReference>
<keyword evidence="7" id="KW-0021">Allosteric enzyme</keyword>
<sequence length="329" mass="34636">MIKYSGSTSRQVVIVGAGAVGVSFAYALMIKGLAEEIVLVDVNRARVEGEVMDLSHGSAFAPMQSIRAGDAGDYGNAALIVITAGAAQKPGESRLNLLERNARIMRAIMGDIKASGGTAPVIVVSNPVDILTQIAIAELGNDRRRVFGSGTVLDSARFRHILSRKCQVDIHNVHAYILGEHGDSEVAAWSLSHVGGTPVADICAGCGCCDTPLASAVNREAVLEQVRHSAYHIIDAKGATCYGVGMALVEISAAVLRDQHSVLTVSTLLQGEYGQRDICLSVPCVVGREGIVRVITGSLSGDEQRGLDASAAILRGRLQALLDLEQQKQ</sequence>
<accession>A0AAE3VCS1</accession>
<comment type="subcellular location">
    <subcellularLocation>
        <location evidence="7">Cytoplasm</location>
    </subcellularLocation>
</comment>
<evidence type="ECO:0000256" key="2">
    <source>
        <dbReference type="ARBA" id="ARBA00006054"/>
    </source>
</evidence>
<comment type="pathway">
    <text evidence="1 7">Fermentation; pyruvate fermentation to lactate; (S)-lactate from pyruvate: step 1/1.</text>
</comment>
<evidence type="ECO:0000256" key="3">
    <source>
        <dbReference type="ARBA" id="ARBA00012967"/>
    </source>
</evidence>
<feature type="binding site" evidence="7">
    <location>
        <position position="46"/>
    </location>
    <ligand>
        <name>NAD(+)</name>
        <dbReference type="ChEBI" id="CHEBI:57540"/>
    </ligand>
</feature>
<dbReference type="PROSITE" id="PS00064">
    <property type="entry name" value="L_LDH"/>
    <property type="match status" value="1"/>
</dbReference>
<evidence type="ECO:0000256" key="10">
    <source>
        <dbReference type="SAM" id="Phobius"/>
    </source>
</evidence>
<dbReference type="EC" id="1.1.1.27" evidence="3 7"/>
<feature type="domain" description="Lactate/malate dehydrogenase C-terminal" evidence="12">
    <location>
        <begin position="151"/>
        <end position="319"/>
    </location>
</feature>
<keyword evidence="10" id="KW-1133">Transmembrane helix</keyword>
<gene>
    <name evidence="7" type="primary">ldh</name>
    <name evidence="13" type="ORF">J3R75_000025</name>
</gene>
<feature type="binding site" evidence="7">
    <location>
        <begin position="154"/>
        <end position="157"/>
    </location>
    <ligand>
        <name>substrate</name>
    </ligand>
</feature>
<feature type="binding site" evidence="7">
    <location>
        <position position="88"/>
    </location>
    <ligand>
        <name>substrate</name>
    </ligand>
</feature>
<feature type="binding site" evidence="9">
    <location>
        <position position="101"/>
    </location>
    <ligand>
        <name>NAD(+)</name>
        <dbReference type="ChEBI" id="CHEBI:57540"/>
    </ligand>
</feature>
<evidence type="ECO:0000313" key="13">
    <source>
        <dbReference type="EMBL" id="MDQ0287918.1"/>
    </source>
</evidence>
<keyword evidence="7" id="KW-0963">Cytoplasm</keyword>
<feature type="binding site" evidence="7">
    <location>
        <begin position="85"/>
        <end position="86"/>
    </location>
    <ligand>
        <name>NAD(+)</name>
        <dbReference type="ChEBI" id="CHEBI:57540"/>
    </ligand>
</feature>
<comment type="similarity">
    <text evidence="2 7">Belongs to the LDH/MDH superfamily. LDH family.</text>
</comment>
<feature type="binding site" evidence="7">
    <location>
        <position position="94"/>
    </location>
    <ligand>
        <name>substrate</name>
    </ligand>
</feature>
<dbReference type="InterPro" id="IPR036291">
    <property type="entry name" value="NAD(P)-bd_dom_sf"/>
</dbReference>
<dbReference type="InterPro" id="IPR001557">
    <property type="entry name" value="L-lactate/malate_DH"/>
</dbReference>
<dbReference type="PIRSF" id="PIRSF000102">
    <property type="entry name" value="Lac_mal_DH"/>
    <property type="match status" value="1"/>
</dbReference>
<feature type="modified residue" description="Phosphotyrosine" evidence="7">
    <location>
        <position position="231"/>
    </location>
</feature>
<dbReference type="InterPro" id="IPR011304">
    <property type="entry name" value="L-lactate_DH"/>
</dbReference>
<keyword evidence="5 7" id="KW-0520">NAD</keyword>
<dbReference type="PANTHER" id="PTHR43128:SF16">
    <property type="entry name" value="L-LACTATE DEHYDROGENASE"/>
    <property type="match status" value="1"/>
</dbReference>
<dbReference type="SUPFAM" id="SSF56327">
    <property type="entry name" value="LDH C-terminal domain-like"/>
    <property type="match status" value="1"/>
</dbReference>
<dbReference type="InterPro" id="IPR001236">
    <property type="entry name" value="Lactate/malate_DH_N"/>
</dbReference>